<dbReference type="EMBL" id="BARV01015166">
    <property type="protein sequence ID" value="GAI27636.1"/>
    <property type="molecule type" value="Genomic_DNA"/>
</dbReference>
<proteinExistence type="predicted"/>
<feature type="non-terminal residue" evidence="1">
    <location>
        <position position="1"/>
    </location>
</feature>
<organism evidence="1">
    <name type="scientific">marine sediment metagenome</name>
    <dbReference type="NCBI Taxonomy" id="412755"/>
    <lineage>
        <taxon>unclassified sequences</taxon>
        <taxon>metagenomes</taxon>
        <taxon>ecological metagenomes</taxon>
    </lineage>
</organism>
<reference evidence="1" key="1">
    <citation type="journal article" date="2014" name="Front. Microbiol.">
        <title>High frequency of phylogenetically diverse reductive dehalogenase-homologous genes in deep subseafloor sedimentary metagenomes.</title>
        <authorList>
            <person name="Kawai M."/>
            <person name="Futagami T."/>
            <person name="Toyoda A."/>
            <person name="Takaki Y."/>
            <person name="Nishi S."/>
            <person name="Hori S."/>
            <person name="Arai W."/>
            <person name="Tsubouchi T."/>
            <person name="Morono Y."/>
            <person name="Uchiyama I."/>
            <person name="Ito T."/>
            <person name="Fujiyama A."/>
            <person name="Inagaki F."/>
            <person name="Takami H."/>
        </authorList>
    </citation>
    <scope>NUCLEOTIDE SEQUENCE</scope>
    <source>
        <strain evidence="1">Expedition CK06-06</strain>
    </source>
</reference>
<accession>X1NBT3</accession>
<sequence length="88" mass="9996">EYFPESKKYEPLDFIELVNNDVVDVSLAINGQNHFVCLAGTIRTIEGMPLHEIRITNNDAATATTTGKIILTLQRQPLTIDKWARQQR</sequence>
<evidence type="ECO:0000313" key="1">
    <source>
        <dbReference type="EMBL" id="GAI27636.1"/>
    </source>
</evidence>
<dbReference type="AlphaFoldDB" id="X1NBT3"/>
<comment type="caution">
    <text evidence="1">The sequence shown here is derived from an EMBL/GenBank/DDBJ whole genome shotgun (WGS) entry which is preliminary data.</text>
</comment>
<name>X1NBT3_9ZZZZ</name>
<protein>
    <submittedName>
        <fullName evidence="1">Uncharacterized protein</fullName>
    </submittedName>
</protein>
<gene>
    <name evidence="1" type="ORF">S06H3_26263</name>
</gene>